<evidence type="ECO:0000259" key="4">
    <source>
        <dbReference type="Pfam" id="PF09084"/>
    </source>
</evidence>
<organism evidence="5 6">
    <name type="scientific">Dendrosporobacter quercicolus</name>
    <dbReference type="NCBI Taxonomy" id="146817"/>
    <lineage>
        <taxon>Bacteria</taxon>
        <taxon>Bacillati</taxon>
        <taxon>Bacillota</taxon>
        <taxon>Negativicutes</taxon>
        <taxon>Selenomonadales</taxon>
        <taxon>Sporomusaceae</taxon>
        <taxon>Dendrosporobacter</taxon>
    </lineage>
</organism>
<dbReference type="AlphaFoldDB" id="A0A1G9RZF7"/>
<evidence type="ECO:0000313" key="6">
    <source>
        <dbReference type="Proteomes" id="UP000214880"/>
    </source>
</evidence>
<evidence type="ECO:0000256" key="3">
    <source>
        <dbReference type="ARBA" id="ARBA00022729"/>
    </source>
</evidence>
<keyword evidence="3" id="KW-0732">Signal</keyword>
<feature type="domain" description="SsuA/THI5-like" evidence="4">
    <location>
        <begin position="59"/>
        <end position="285"/>
    </location>
</feature>
<evidence type="ECO:0000256" key="2">
    <source>
        <dbReference type="ARBA" id="ARBA00010742"/>
    </source>
</evidence>
<evidence type="ECO:0000256" key="1">
    <source>
        <dbReference type="ARBA" id="ARBA00004418"/>
    </source>
</evidence>
<dbReference type="GO" id="GO:0042597">
    <property type="term" value="C:periplasmic space"/>
    <property type="evidence" value="ECO:0007669"/>
    <property type="project" value="UniProtKB-SubCell"/>
</dbReference>
<dbReference type="EMBL" id="FNHB01000003">
    <property type="protein sequence ID" value="SDM28544.1"/>
    <property type="molecule type" value="Genomic_DNA"/>
</dbReference>
<dbReference type="STRING" id="146817.SAMN04488502_103157"/>
<dbReference type="Gene3D" id="3.40.190.10">
    <property type="entry name" value="Periplasmic binding protein-like II"/>
    <property type="match status" value="2"/>
</dbReference>
<proteinExistence type="inferred from homology"/>
<sequence length="349" mass="37536">MASKANVKKIVTGIIAVAVVAAIGYGASLSSKQVGDEAAKVSGEGLIPIKTWSQTACSSTPWVVADQKGFFKEEGLQIVYTGDTQPNQRIPSVLNGNNDVGDVHPNGLAVAIAAGANIKGVVKAGIDPLPEQDPKLRHMNWYVNPQEHPDIKSFADLNKIAGKIKFSIITNNQCSDFLANTIADRQGVGRDKIEWVTMPDIQAVQALKKGLVTVSGVHPPFYKSMEDAGMVKIADSLDAGLGQGGGIGYYYFTTDYIQKNPETIAKFSQAIIKAQKWANENPEEARKLTEDWIKVPVNATHYYAADTAISADLITPWIEDLEKAGVIPKGKVTASDLVISENVNSSKTR</sequence>
<accession>A0A1G9RZF7</accession>
<protein>
    <submittedName>
        <fullName evidence="5">ABC-type nitrate/sulfonate/bicarbonate transport system, substrate-binding protein</fullName>
    </submittedName>
</protein>
<dbReference type="RefSeq" id="WP_092071626.1">
    <property type="nucleotide sequence ID" value="NZ_FNHB01000003.1"/>
</dbReference>
<comment type="similarity">
    <text evidence="2">Belongs to the bacterial solute-binding protein SsuA/TauA family.</text>
</comment>
<keyword evidence="6" id="KW-1185">Reference proteome</keyword>
<dbReference type="Proteomes" id="UP000214880">
    <property type="component" value="Unassembled WGS sequence"/>
</dbReference>
<evidence type="ECO:0000313" key="5">
    <source>
        <dbReference type="EMBL" id="SDM28544.1"/>
    </source>
</evidence>
<comment type="subcellular location">
    <subcellularLocation>
        <location evidence="1">Periplasm</location>
    </subcellularLocation>
</comment>
<dbReference type="Pfam" id="PF09084">
    <property type="entry name" value="NMT1"/>
    <property type="match status" value="1"/>
</dbReference>
<dbReference type="InterPro" id="IPR015168">
    <property type="entry name" value="SsuA/THI5"/>
</dbReference>
<dbReference type="SUPFAM" id="SSF53850">
    <property type="entry name" value="Periplasmic binding protein-like II"/>
    <property type="match status" value="1"/>
</dbReference>
<dbReference type="PANTHER" id="PTHR30024">
    <property type="entry name" value="ALIPHATIC SULFONATES-BINDING PROTEIN-RELATED"/>
    <property type="match status" value="1"/>
</dbReference>
<name>A0A1G9RZF7_9FIRM</name>
<dbReference type="PANTHER" id="PTHR30024:SF47">
    <property type="entry name" value="TAURINE-BINDING PERIPLASMIC PROTEIN"/>
    <property type="match status" value="1"/>
</dbReference>
<dbReference type="OrthoDB" id="286202at2"/>
<reference evidence="5 6" key="1">
    <citation type="submission" date="2016-10" db="EMBL/GenBank/DDBJ databases">
        <authorList>
            <person name="de Groot N.N."/>
        </authorList>
    </citation>
    <scope>NUCLEOTIDE SEQUENCE [LARGE SCALE GENOMIC DNA]</scope>
    <source>
        <strain evidence="5 6">DSM 1736</strain>
    </source>
</reference>
<gene>
    <name evidence="5" type="ORF">SAMN04488502_103157</name>
</gene>